<sequence length="91" mass="10107">MINQISNNIDSISSGYQKPKQPAAPAVPEQVAKSPAPIRQTQLNEQEIETVKLAYDQPDGRNQKALASYQDIEKAQMREEISSTFGIDLYA</sequence>
<gene>
    <name evidence="2" type="ORF">K6Y31_09035</name>
</gene>
<feature type="compositionally biased region" description="Low complexity" evidence="1">
    <location>
        <begin position="1"/>
        <end position="33"/>
    </location>
</feature>
<feature type="region of interest" description="Disordered" evidence="1">
    <location>
        <begin position="1"/>
        <end position="45"/>
    </location>
</feature>
<organism evidence="2 3">
    <name type="scientific">Motilimonas cestriensis</name>
    <dbReference type="NCBI Taxonomy" id="2742685"/>
    <lineage>
        <taxon>Bacteria</taxon>
        <taxon>Pseudomonadati</taxon>
        <taxon>Pseudomonadota</taxon>
        <taxon>Gammaproteobacteria</taxon>
        <taxon>Alteromonadales</taxon>
        <taxon>Alteromonadales genera incertae sedis</taxon>
        <taxon>Motilimonas</taxon>
    </lineage>
</organism>
<evidence type="ECO:0000313" key="3">
    <source>
        <dbReference type="Proteomes" id="UP001201273"/>
    </source>
</evidence>
<comment type="caution">
    <text evidence="2">The sequence shown here is derived from an EMBL/GenBank/DDBJ whole genome shotgun (WGS) entry which is preliminary data.</text>
</comment>
<reference evidence="2 3" key="1">
    <citation type="journal article" date="2022" name="Environ. Microbiol. Rep.">
        <title>Eco-phylogenetic analyses reveal divergent evolution of vitamin B12 metabolism in the marine bacterial family 'Psychromonadaceae'.</title>
        <authorList>
            <person name="Jin X."/>
            <person name="Yang Y."/>
            <person name="Cao H."/>
            <person name="Gao B."/>
            <person name="Zhao Z."/>
        </authorList>
    </citation>
    <scope>NUCLEOTIDE SEQUENCE [LARGE SCALE GENOMIC DNA]</scope>
    <source>
        <strain evidence="2 3">MKS20</strain>
    </source>
</reference>
<evidence type="ECO:0000313" key="2">
    <source>
        <dbReference type="EMBL" id="MCE2594959.1"/>
    </source>
</evidence>
<evidence type="ECO:0000256" key="1">
    <source>
        <dbReference type="SAM" id="MobiDB-lite"/>
    </source>
</evidence>
<dbReference type="Proteomes" id="UP001201273">
    <property type="component" value="Unassembled WGS sequence"/>
</dbReference>
<dbReference type="RefSeq" id="WP_233052467.1">
    <property type="nucleotide sequence ID" value="NZ_JAIMJA010000007.1"/>
</dbReference>
<dbReference type="EMBL" id="JAIMJA010000007">
    <property type="protein sequence ID" value="MCE2594959.1"/>
    <property type="molecule type" value="Genomic_DNA"/>
</dbReference>
<protein>
    <submittedName>
        <fullName evidence="2">Uncharacterized protein</fullName>
    </submittedName>
</protein>
<accession>A0ABS8W7J9</accession>
<name>A0ABS8W7J9_9GAMM</name>
<keyword evidence="3" id="KW-1185">Reference proteome</keyword>
<proteinExistence type="predicted"/>